<dbReference type="Gene3D" id="3.10.100.10">
    <property type="entry name" value="Mannose-Binding Protein A, subunit A"/>
    <property type="match status" value="1"/>
</dbReference>
<feature type="domain" description="DUF1554" evidence="1">
    <location>
        <begin position="1135"/>
        <end position="1256"/>
    </location>
</feature>
<dbReference type="Pfam" id="PF13287">
    <property type="entry name" value="Fn3_assoc"/>
    <property type="match status" value="1"/>
</dbReference>
<dbReference type="RefSeq" id="WP_135760421.1">
    <property type="nucleotide sequence ID" value="NZ_RQHW01000033.1"/>
</dbReference>
<sequence>MVKIRAKHGYLLLFLVLSFQTCSGLRLKRSPLEFYSLTNFLKQFLGWDRYAIGGEVTNLVGKKLTLQLETRKTTESNLVYETFEADSNGSFRFPGLHQDLTSYKVTILVQPSEPAQVCEVTASEGQINANNITTVGVQCGDAIYVAAPVYSPPQSEYYSALSVQITTTTSGAVIYYSLDGNPPDCSGSNGTIYSGSVNLAGPSAPPTIEAYDLRAIACKEGRSSSVQRGEYTVTNGLLGTPTFSLPAGNYPSAISLDINPPGSPLGTAVHYTLDGSLPNCSSPSGSPVSIASSSTVRAISCLAGYTKSSVVDAYYEITGTVAQTSFSVLGGTFYNDQSLTLSTPTSGASIRYIMTTDGSTPSDPDCSSSTLYSYPIPLSIDDTRIKAIACRPTWTDSSIVSQTYRFTAANPLLSPVAGTYQNGISVSASSSSTGAVIHYNLGSAASCSDSPSPIVLNLTGAETTNDVYAIACKTNYSSSSVVSGTYVMTGTLPIPVFSLPAGAYPGTQSVTVSPGAGSPPGTNIHYTTNGTTPDCLSPTSPNPISVNASMTIQAIACKDTPLWTSSSVTSAGFTINGQVNAPAFSANPGLESGIYANDQTITLSSTTPGATIRYTLGDGSQAAPTCATGTVGSSVSITSNTNNTIKAIACKTDFLDSNLSTSASYTLKAGTPSPSLTPGVYQTAQTISFSNTTSGVSTHVTHGASPADPNCGSPTGSVTIPLNTANYIVKAISCKAGYTDSDLFTGTYTITGTVPSPTLSGPTGLGNTITVTANLPPSTQTLCYKIGSDPECSSTNGGTALSTGGYCASGTTVYSTSVPIATSSDFRARSCSTDYTQSSVVSQSVVISGSVGTVTFTPDPNTVAYNDYTTALTATGSSHIYYRTDGVNPDCTGVSATEYSGPISITARNQNIRAIGCAALTSPSAVVSKTSNLQVATPSRVSPASDGGFSNDLVSTWSTSTTGAALYFRIDASAPDCENLAAAGTYSYGSGVSMPVAGSGGYHNLRVVGCKSNYSASTAGTSLFNFTVSDPVFKLGNVNFLPASATLPNSNFVLSSTTSTATICLTDNGTTPACDSSGGCMIGSPSANYLHASSRTVSMVACKTNYGSSSVATKTLTISSPVLRVFVSETATDGLMSTANADSLCNNDLARPYYGSNYKAVRMGGGRNGTTDWVLLKGWDYYRTDGTTLIGTTQSGAGLGWTSGTFVNSIGISGANVFTGIDMDGSGNMNESGFSCSGWTTNDGASYARSGTAGSNSSTAFANGANTCATSSKLYCAEQPAVKRIYLTNTPVLVSVNIAGFDSSCNSDGQKPTTGTYKALVYGSARNPSIDWPLAANTLYVRTDMVTPIGETNSQREFTFPLRHSISSTAATNVLTGINPSGSPWVLGNNCDNFVNFILGPTATMGSSTSTGTAALNDNNAGCTLLTARLYCVEQ</sequence>
<gene>
    <name evidence="3" type="ORF">EHS15_09990</name>
</gene>
<dbReference type="InterPro" id="IPR026876">
    <property type="entry name" value="Fn3_assoc_repeat"/>
</dbReference>
<evidence type="ECO:0000259" key="1">
    <source>
        <dbReference type="Pfam" id="PF07588"/>
    </source>
</evidence>
<name>A0A4R9M0P7_9LEPT</name>
<dbReference type="InterPro" id="IPR011448">
    <property type="entry name" value="DUF1554"/>
</dbReference>
<comment type="caution">
    <text evidence="3">The sequence shown here is derived from an EMBL/GenBank/DDBJ whole genome shotgun (WGS) entry which is preliminary data.</text>
</comment>
<evidence type="ECO:0000259" key="2">
    <source>
        <dbReference type="Pfam" id="PF13290"/>
    </source>
</evidence>
<feature type="domain" description="GH29D-like beta-sandwich" evidence="2">
    <location>
        <begin position="152"/>
        <end position="225"/>
    </location>
</feature>
<proteinExistence type="predicted"/>
<dbReference type="InterPro" id="IPR059177">
    <property type="entry name" value="GH29D-like_dom"/>
</dbReference>
<dbReference type="Pfam" id="PF07588">
    <property type="entry name" value="DUF1554"/>
    <property type="match status" value="2"/>
</dbReference>
<organism evidence="3 4">
    <name type="scientific">Leptospira idonii</name>
    <dbReference type="NCBI Taxonomy" id="1193500"/>
    <lineage>
        <taxon>Bacteria</taxon>
        <taxon>Pseudomonadati</taxon>
        <taxon>Spirochaetota</taxon>
        <taxon>Spirochaetia</taxon>
        <taxon>Leptospirales</taxon>
        <taxon>Leptospiraceae</taxon>
        <taxon>Leptospira</taxon>
    </lineage>
</organism>
<dbReference type="Proteomes" id="UP000298058">
    <property type="component" value="Unassembled WGS sequence"/>
</dbReference>
<evidence type="ECO:0000313" key="3">
    <source>
        <dbReference type="EMBL" id="TGN19237.1"/>
    </source>
</evidence>
<feature type="domain" description="GH29D-like beta-sandwich" evidence="2">
    <location>
        <begin position="500"/>
        <end position="560"/>
    </location>
</feature>
<feature type="domain" description="GH29D-like beta-sandwich" evidence="2">
    <location>
        <begin position="246"/>
        <end position="311"/>
    </location>
</feature>
<protein>
    <submittedName>
        <fullName evidence="3">DUF1554 domain-containing protein</fullName>
    </submittedName>
</protein>
<keyword evidence="4" id="KW-1185">Reference proteome</keyword>
<feature type="domain" description="GH29D-like beta-sandwich" evidence="2">
    <location>
        <begin position="591"/>
        <end position="658"/>
    </location>
</feature>
<dbReference type="Pfam" id="PF13290">
    <property type="entry name" value="CHB_HEX_C_1"/>
    <property type="match status" value="5"/>
</dbReference>
<dbReference type="OrthoDB" id="344146at2"/>
<feature type="domain" description="DUF1554" evidence="1">
    <location>
        <begin position="1298"/>
        <end position="1407"/>
    </location>
</feature>
<feature type="domain" description="GH29D-like beta-sandwich" evidence="2">
    <location>
        <begin position="330"/>
        <end position="400"/>
    </location>
</feature>
<dbReference type="EMBL" id="RQHW01000033">
    <property type="protein sequence ID" value="TGN19237.1"/>
    <property type="molecule type" value="Genomic_DNA"/>
</dbReference>
<reference evidence="3" key="1">
    <citation type="journal article" date="2019" name="PLoS Negl. Trop. Dis.">
        <title>Revisiting the worldwide diversity of Leptospira species in the environment.</title>
        <authorList>
            <person name="Vincent A.T."/>
            <person name="Schiettekatte O."/>
            <person name="Bourhy P."/>
            <person name="Veyrier F.J."/>
            <person name="Picardeau M."/>
        </authorList>
    </citation>
    <scope>NUCLEOTIDE SEQUENCE [LARGE SCALE GENOMIC DNA]</scope>
    <source>
        <strain evidence="3">201300427</strain>
    </source>
</reference>
<evidence type="ECO:0000313" key="4">
    <source>
        <dbReference type="Proteomes" id="UP000298058"/>
    </source>
</evidence>
<dbReference type="InterPro" id="IPR016186">
    <property type="entry name" value="C-type_lectin-like/link_sf"/>
</dbReference>
<accession>A0A4R9M0P7</accession>